<feature type="domain" description="Filamentous haemagglutinin FhaB/tRNA nuclease CdiA-like TPS" evidence="2">
    <location>
        <begin position="42"/>
        <end position="151"/>
    </location>
</feature>
<gene>
    <name evidence="3" type="ORF">IQ260_14870</name>
</gene>
<sequence length="878" mass="89762">MRILFRHFVLAGCCLGSMAWLAVGALLQTAQAQIQPDNTLEPTPTTLRNEASTGQLLIEGGASRGSTLFHSFSDFNISPNGNVYFVNPDSIELIVSRVTGNRASNLLGTLGILGEADLFFVNPNGIVFGTESKLDVNGSFVASTAESVVFNDEFIFGTAAPEAPSLLTVSTPTGLQFGQRPGTIGFQSPGGFRIEGLVVQPGQTLALLGGELDFQGAGLNAFGGRIELGSVAEADTVNVISLNPGFTFNYDNISIFNNLNSTRSLVDTTILDNNLTLSDTQNNGVFIQAADIVLSSSTLVLAGTITDLPGGDIFINARQLALEGGSSISSSTISNSQEDIVGDAGDIVINASESVTLSGGLDVGFFSSPTNINAATLGPSINFFNGSLLGNSFGDGGNITINAKQLSVTAGSSITASSGSAGDAGDITIDTSGPVEISGIFTGESSFRFADINTNTTGTGESGNILINSAQLLLQDAGAVTSRTAGLNAGGIIEVNANRVEVIGSAVIPAFENSEPREIASAVTAVTSAEGQAGQIRLNAEQIIVLNGGQVTTATAPGSRGDGNLLQVNAAEEIRIAGVSAVEGSPSGLFSSTNGSGNANEVRVDTKKLSILRGGEISAATLSESAESSGSLNLNVDRLFLDNGSLTVETRAQGGSGAKISISGLDIVLLRNGSLISAEAVNSANGGNVLIDAAQGFVVAPFEEDSDILARANVGDGGNIEIVAQSILGLTARLAIRGNGTNDIDASSSFGSSGTVLLNELAVNPAVEETELPDNTGVPKIAQQCNPNQEISSFVVTGRGGVPLDPQATVPEILWQPNNSNVQSASSAVATDQVVEAQGWQVDAVGQVVLTASATETVPYGTTSSVAHCSRTHRREAL</sequence>
<organism evidence="3 4">
    <name type="scientific">Leptolyngbya cf. ectocarpi LEGE 11479</name>
    <dbReference type="NCBI Taxonomy" id="1828722"/>
    <lineage>
        <taxon>Bacteria</taxon>
        <taxon>Bacillati</taxon>
        <taxon>Cyanobacteriota</taxon>
        <taxon>Cyanophyceae</taxon>
        <taxon>Leptolyngbyales</taxon>
        <taxon>Leptolyngbyaceae</taxon>
        <taxon>Leptolyngbya group</taxon>
        <taxon>Leptolyngbya</taxon>
    </lineage>
</organism>
<dbReference type="SMART" id="SM00912">
    <property type="entry name" value="Haemagg_act"/>
    <property type="match status" value="1"/>
</dbReference>
<evidence type="ECO:0000256" key="1">
    <source>
        <dbReference type="SAM" id="SignalP"/>
    </source>
</evidence>
<dbReference type="InterPro" id="IPR011050">
    <property type="entry name" value="Pectin_lyase_fold/virulence"/>
</dbReference>
<dbReference type="EMBL" id="JADEXP010000128">
    <property type="protein sequence ID" value="MBE9067934.1"/>
    <property type="molecule type" value="Genomic_DNA"/>
</dbReference>
<dbReference type="Gene3D" id="2.160.20.10">
    <property type="entry name" value="Single-stranded right-handed beta-helix, Pectin lyase-like"/>
    <property type="match status" value="2"/>
</dbReference>
<reference evidence="3" key="1">
    <citation type="submission" date="2020-10" db="EMBL/GenBank/DDBJ databases">
        <authorList>
            <person name="Castelo-Branco R."/>
            <person name="Eusebio N."/>
            <person name="Adriana R."/>
            <person name="Vieira A."/>
            <person name="Brugerolle De Fraissinette N."/>
            <person name="Rezende De Castro R."/>
            <person name="Schneider M.P."/>
            <person name="Vasconcelos V."/>
            <person name="Leao P.N."/>
        </authorList>
    </citation>
    <scope>NUCLEOTIDE SEQUENCE</scope>
    <source>
        <strain evidence="3">LEGE 11479</strain>
    </source>
</reference>
<keyword evidence="4" id="KW-1185">Reference proteome</keyword>
<dbReference type="NCBIfam" id="TIGR01901">
    <property type="entry name" value="adhes_NPXG"/>
    <property type="match status" value="1"/>
</dbReference>
<comment type="caution">
    <text evidence="3">The sequence shown here is derived from an EMBL/GenBank/DDBJ whole genome shotgun (WGS) entry which is preliminary data.</text>
</comment>
<evidence type="ECO:0000313" key="4">
    <source>
        <dbReference type="Proteomes" id="UP000615026"/>
    </source>
</evidence>
<dbReference type="SUPFAM" id="SSF51126">
    <property type="entry name" value="Pectin lyase-like"/>
    <property type="match status" value="3"/>
</dbReference>
<dbReference type="InterPro" id="IPR008638">
    <property type="entry name" value="FhaB/CdiA-like_TPS"/>
</dbReference>
<dbReference type="Pfam" id="PF05860">
    <property type="entry name" value="TPS"/>
    <property type="match status" value="1"/>
</dbReference>
<protein>
    <submittedName>
        <fullName evidence="3">Filamentous hemagglutinin N-terminal domain-containing protein</fullName>
    </submittedName>
</protein>
<feature type="chain" id="PRO_5036839019" evidence="1">
    <location>
        <begin position="33"/>
        <end position="878"/>
    </location>
</feature>
<accession>A0A928ZUZ1</accession>
<name>A0A928ZUZ1_LEPEC</name>
<dbReference type="RefSeq" id="WP_193993889.1">
    <property type="nucleotide sequence ID" value="NZ_JADEXP010000128.1"/>
</dbReference>
<evidence type="ECO:0000259" key="2">
    <source>
        <dbReference type="SMART" id="SM00912"/>
    </source>
</evidence>
<feature type="signal peptide" evidence="1">
    <location>
        <begin position="1"/>
        <end position="32"/>
    </location>
</feature>
<dbReference type="InterPro" id="IPR012334">
    <property type="entry name" value="Pectin_lyas_fold"/>
</dbReference>
<dbReference type="Proteomes" id="UP000615026">
    <property type="component" value="Unassembled WGS sequence"/>
</dbReference>
<evidence type="ECO:0000313" key="3">
    <source>
        <dbReference type="EMBL" id="MBE9067934.1"/>
    </source>
</evidence>
<keyword evidence="1" id="KW-0732">Signal</keyword>
<dbReference type="AlphaFoldDB" id="A0A928ZUZ1"/>
<proteinExistence type="predicted"/>